<comment type="similarity">
    <text evidence="3">Belongs to the methyl-accepting chemotaxis (MCP) protein family.</text>
</comment>
<keyword evidence="6" id="KW-0812">Transmembrane</keyword>
<evidence type="ECO:0000256" key="1">
    <source>
        <dbReference type="ARBA" id="ARBA00004370"/>
    </source>
</evidence>
<feature type="domain" description="Methyl-accepting transducer" evidence="7">
    <location>
        <begin position="401"/>
        <end position="637"/>
    </location>
</feature>
<dbReference type="SUPFAM" id="SSF58104">
    <property type="entry name" value="Methyl-accepting chemotaxis protein (MCP) signaling domain"/>
    <property type="match status" value="1"/>
</dbReference>
<feature type="transmembrane region" description="Helical" evidence="6">
    <location>
        <begin position="325"/>
        <end position="347"/>
    </location>
</feature>
<evidence type="ECO:0000313" key="9">
    <source>
        <dbReference type="EMBL" id="MDP4527600.1"/>
    </source>
</evidence>
<organism evidence="9 10">
    <name type="scientific">Alkalimonas delamerensis</name>
    <dbReference type="NCBI Taxonomy" id="265981"/>
    <lineage>
        <taxon>Bacteria</taxon>
        <taxon>Pseudomonadati</taxon>
        <taxon>Pseudomonadota</taxon>
        <taxon>Gammaproteobacteria</taxon>
        <taxon>Alkalimonas</taxon>
    </lineage>
</organism>
<evidence type="ECO:0000256" key="5">
    <source>
        <dbReference type="SAM" id="Coils"/>
    </source>
</evidence>
<dbReference type="Pfam" id="PF00015">
    <property type="entry name" value="MCPsignal"/>
    <property type="match status" value="1"/>
</dbReference>
<dbReference type="EMBL" id="JAUZVY010000001">
    <property type="protein sequence ID" value="MDP4527600.1"/>
    <property type="molecule type" value="Genomic_DNA"/>
</dbReference>
<dbReference type="PROSITE" id="PS50111">
    <property type="entry name" value="CHEMOTAXIS_TRANSDUC_2"/>
    <property type="match status" value="1"/>
</dbReference>
<dbReference type="SMART" id="SM00304">
    <property type="entry name" value="HAMP"/>
    <property type="match status" value="1"/>
</dbReference>
<dbReference type="Proteomes" id="UP001236258">
    <property type="component" value="Unassembled WGS sequence"/>
</dbReference>
<dbReference type="InterPro" id="IPR004089">
    <property type="entry name" value="MCPsignal_dom"/>
</dbReference>
<evidence type="ECO:0000256" key="3">
    <source>
        <dbReference type="ARBA" id="ARBA00029447"/>
    </source>
</evidence>
<evidence type="ECO:0000259" key="8">
    <source>
        <dbReference type="PROSITE" id="PS50885"/>
    </source>
</evidence>
<sequence length="676" mass="74562">MTLTIAHRIILGFGLIGLLLVVASGSALFSFASIEASNRNVNERAIPVQQLSNQSQIQLLRMANASTQGFTGDEPALIAQQQTLFQQADAELQKLVQLAQALSNQQQRLQQSLQQADEQSRDYRSAATAMFEHRLAVEQSRDQVQQLFMQLEQQLDALGALLLDLSYLDGVEQDTLELIEGSASRIDGQLLGLINTLREVANATELEQLQRSEDNISFAFSDMQVNIDFLAQLLANVDSGGLWQDFLAELQQLENALLTEQQLLRLQVTRLEQQQQARQQLQLAEQAFQGAMSALQQVAQEADQQLSQLQQAVSRTISQGNWRNGLILLILIALATAIAWVTIRAMLQPLARINRVLGVMAQGDLTERLNIQRDDEFGKLAANVNQLVEALSGLVHRIQRDASELNQSAQRSGLDVQDIRQALQQQTNQIASVNNSTHQLSEQSQHIAEQATQAVQEMQQGMEHNHQVNQLSTRNNERIGHLAQQLNRIDELMAQVNQQTSQIGSILDTIGSIAEQTNLLALNAAIEAARAGEAGRGFAVVADEVRTLAGRTQQATQDIQQMIEALQQGTKAAVQAVQQGNQDANQCVEENQTLLAALQHIHHAIEQMHQINASIADATALQLQQGEQINQTMDVVVKLAQNSTEKASSTQAHSEDVTRLASELEQASAAFRLRQR</sequence>
<comment type="subcellular location">
    <subcellularLocation>
        <location evidence="1">Membrane</location>
    </subcellularLocation>
</comment>
<feature type="coiled-coil region" evidence="5">
    <location>
        <begin position="85"/>
        <end position="161"/>
    </location>
</feature>
<dbReference type="PANTHER" id="PTHR32089:SF112">
    <property type="entry name" value="LYSOZYME-LIKE PROTEIN-RELATED"/>
    <property type="match status" value="1"/>
</dbReference>
<dbReference type="PROSITE" id="PS50885">
    <property type="entry name" value="HAMP"/>
    <property type="match status" value="1"/>
</dbReference>
<gene>
    <name evidence="9" type="ORF">Q3O59_00975</name>
</gene>
<dbReference type="RefSeq" id="WP_305943823.1">
    <property type="nucleotide sequence ID" value="NZ_JAUZVY010000001.1"/>
</dbReference>
<keyword evidence="6" id="KW-1133">Transmembrane helix</keyword>
<keyword evidence="6" id="KW-0472">Membrane</keyword>
<evidence type="ECO:0000256" key="2">
    <source>
        <dbReference type="ARBA" id="ARBA00023224"/>
    </source>
</evidence>
<dbReference type="Pfam" id="PF00672">
    <property type="entry name" value="HAMP"/>
    <property type="match status" value="1"/>
</dbReference>
<accession>A0ABT9GKU7</accession>
<dbReference type="InterPro" id="IPR003660">
    <property type="entry name" value="HAMP_dom"/>
</dbReference>
<name>A0ABT9GKU7_9GAMM</name>
<feature type="domain" description="HAMP" evidence="8">
    <location>
        <begin position="344"/>
        <end position="396"/>
    </location>
</feature>
<keyword evidence="2 4" id="KW-0807">Transducer</keyword>
<keyword evidence="10" id="KW-1185">Reference proteome</keyword>
<dbReference type="Gene3D" id="1.10.287.950">
    <property type="entry name" value="Methyl-accepting chemotaxis protein"/>
    <property type="match status" value="1"/>
</dbReference>
<feature type="coiled-coil region" evidence="5">
    <location>
        <begin position="292"/>
        <end position="319"/>
    </location>
</feature>
<evidence type="ECO:0000313" key="10">
    <source>
        <dbReference type="Proteomes" id="UP001236258"/>
    </source>
</evidence>
<keyword evidence="5" id="KW-0175">Coiled coil</keyword>
<dbReference type="CDD" id="cd06225">
    <property type="entry name" value="HAMP"/>
    <property type="match status" value="1"/>
</dbReference>
<evidence type="ECO:0000256" key="4">
    <source>
        <dbReference type="PROSITE-ProRule" id="PRU00284"/>
    </source>
</evidence>
<evidence type="ECO:0000256" key="6">
    <source>
        <dbReference type="SAM" id="Phobius"/>
    </source>
</evidence>
<protein>
    <submittedName>
        <fullName evidence="9">Methyl-accepting chemotaxis protein</fullName>
    </submittedName>
</protein>
<reference evidence="9 10" key="1">
    <citation type="submission" date="2023-08" db="EMBL/GenBank/DDBJ databases">
        <authorList>
            <person name="Joshi A."/>
            <person name="Thite S."/>
        </authorList>
    </citation>
    <scope>NUCLEOTIDE SEQUENCE [LARGE SCALE GENOMIC DNA]</scope>
    <source>
        <strain evidence="9 10">1E1</strain>
    </source>
</reference>
<dbReference type="PANTHER" id="PTHR32089">
    <property type="entry name" value="METHYL-ACCEPTING CHEMOTAXIS PROTEIN MCPB"/>
    <property type="match status" value="1"/>
</dbReference>
<evidence type="ECO:0000259" key="7">
    <source>
        <dbReference type="PROSITE" id="PS50111"/>
    </source>
</evidence>
<dbReference type="SMART" id="SM00283">
    <property type="entry name" value="MA"/>
    <property type="match status" value="1"/>
</dbReference>
<comment type="caution">
    <text evidence="9">The sequence shown here is derived from an EMBL/GenBank/DDBJ whole genome shotgun (WGS) entry which is preliminary data.</text>
</comment>
<proteinExistence type="inferred from homology"/>